<dbReference type="Gene3D" id="1.25.40.10">
    <property type="entry name" value="Tetratricopeptide repeat domain"/>
    <property type="match status" value="1"/>
</dbReference>
<dbReference type="SUPFAM" id="SSF48452">
    <property type="entry name" value="TPR-like"/>
    <property type="match status" value="1"/>
</dbReference>
<comment type="caution">
    <text evidence="2">The sequence shown here is derived from an EMBL/GenBank/DDBJ whole genome shotgun (WGS) entry which is preliminary data.</text>
</comment>
<feature type="transmembrane region" description="Helical" evidence="1">
    <location>
        <begin position="89"/>
        <end position="110"/>
    </location>
</feature>
<name>A0ABY1ZP27_9GAMM</name>
<keyword evidence="1" id="KW-1133">Transmembrane helix</keyword>
<gene>
    <name evidence="2" type="ORF">EZI54_11640</name>
</gene>
<evidence type="ECO:0008006" key="4">
    <source>
        <dbReference type="Google" id="ProtNLM"/>
    </source>
</evidence>
<organism evidence="2 3">
    <name type="scientific">Marinobacter halodurans</name>
    <dbReference type="NCBI Taxonomy" id="2528979"/>
    <lineage>
        <taxon>Bacteria</taxon>
        <taxon>Pseudomonadati</taxon>
        <taxon>Pseudomonadota</taxon>
        <taxon>Gammaproteobacteria</taxon>
        <taxon>Pseudomonadales</taxon>
        <taxon>Marinobacteraceae</taxon>
        <taxon>Marinobacter</taxon>
    </lineage>
</organism>
<feature type="transmembrane region" description="Helical" evidence="1">
    <location>
        <begin position="192"/>
        <end position="217"/>
    </location>
</feature>
<protein>
    <recommendedName>
        <fullName evidence="4">Tetratricopeptide repeat protein</fullName>
    </recommendedName>
</protein>
<proteinExistence type="predicted"/>
<evidence type="ECO:0000313" key="2">
    <source>
        <dbReference type="EMBL" id="TBW55508.1"/>
    </source>
</evidence>
<keyword evidence="3" id="KW-1185">Reference proteome</keyword>
<accession>A0ABY1ZP27</accession>
<sequence length="433" mass="48608">MRYLGAATQVEPFWNRIPAFFRYPFHSDPLMVVGICTFVPLLLDRNLVGFAVWLILLLALLKYTYAVIRHTAEGHMTPPPLATAFTGSGFIVVLLQVVVFFLIGGLLYSAGMVGGWALWLVALAFVILVLPASIMILGMEQSLGPAVNPAHLISLISRIGWPYFVLYGHLVLMMLASGAIQEFAMNHLSPMVAQPLSGFIGSTFMLIFFHMMGYLLFQYQEELGFASDLQDDEVLRREPDRSLRIDADIDMNLKDGNYERALSLIKSGLKSDPNHPQRLGQLYRLLVAMNDDRELYQAHPRLLQWLADQRDAEGLADFLQRLEKVEPGFRLDDPALAVACARVLNHYGQHREVLRVLQDFHKRFPDSEALAPAYLLVAQSLAQLGQWEKATAFLTFIQKRCTGHSLHASIATYLEQARNQQPLRGPAAQFGAE</sequence>
<reference evidence="2 3" key="1">
    <citation type="submission" date="2019-02" db="EMBL/GenBank/DDBJ databases">
        <title>Marinobacter halodurans sp. nov., a marine bacterium isolated from sea tidal flat.</title>
        <authorList>
            <person name="Yoo Y."/>
            <person name="Lee D.W."/>
            <person name="Kim B.S."/>
            <person name="Kim J.-J."/>
        </authorList>
    </citation>
    <scope>NUCLEOTIDE SEQUENCE [LARGE SCALE GENOMIC DNA]</scope>
    <source>
        <strain evidence="2 3">YJ-S3-2</strain>
    </source>
</reference>
<evidence type="ECO:0000313" key="3">
    <source>
        <dbReference type="Proteomes" id="UP000313645"/>
    </source>
</evidence>
<feature type="transmembrane region" description="Helical" evidence="1">
    <location>
        <begin position="47"/>
        <end position="68"/>
    </location>
</feature>
<feature type="transmembrane region" description="Helical" evidence="1">
    <location>
        <begin position="160"/>
        <end position="180"/>
    </location>
</feature>
<feature type="transmembrane region" description="Helical" evidence="1">
    <location>
        <begin position="116"/>
        <end position="139"/>
    </location>
</feature>
<evidence type="ECO:0000256" key="1">
    <source>
        <dbReference type="SAM" id="Phobius"/>
    </source>
</evidence>
<dbReference type="Proteomes" id="UP000313645">
    <property type="component" value="Unassembled WGS sequence"/>
</dbReference>
<keyword evidence="1" id="KW-0472">Membrane</keyword>
<keyword evidence="1" id="KW-0812">Transmembrane</keyword>
<dbReference type="EMBL" id="SJDL01000016">
    <property type="protein sequence ID" value="TBW55508.1"/>
    <property type="molecule type" value="Genomic_DNA"/>
</dbReference>
<dbReference type="InterPro" id="IPR011990">
    <property type="entry name" value="TPR-like_helical_dom_sf"/>
</dbReference>